<dbReference type="GO" id="GO:0046903">
    <property type="term" value="P:secretion"/>
    <property type="evidence" value="ECO:0007669"/>
    <property type="project" value="InterPro"/>
</dbReference>
<evidence type="ECO:0000313" key="3">
    <source>
        <dbReference type="Proteomes" id="UP000576645"/>
    </source>
</evidence>
<evidence type="ECO:0000259" key="1">
    <source>
        <dbReference type="Pfam" id="PF07201"/>
    </source>
</evidence>
<proteinExistence type="predicted"/>
<dbReference type="SUPFAM" id="SSF140591">
    <property type="entry name" value="Type III secretion system domain"/>
    <property type="match status" value="1"/>
</dbReference>
<dbReference type="Proteomes" id="UP000576645">
    <property type="component" value="Unassembled WGS sequence"/>
</dbReference>
<evidence type="ECO:0000313" key="2">
    <source>
        <dbReference type="EMBL" id="NOJ24276.1"/>
    </source>
</evidence>
<reference evidence="2 3" key="1">
    <citation type="submission" date="2019-09" db="EMBL/GenBank/DDBJ databases">
        <title>Draft genome sequencing and comparative genomics of hatchery-associated Vibrios.</title>
        <authorList>
            <person name="Kehlet-Delgado H."/>
            <person name="Mueller R.S."/>
        </authorList>
    </citation>
    <scope>NUCLEOTIDE SEQUENCE [LARGE SCALE GENOMIC DNA]</scope>
    <source>
        <strain evidence="2 3">09-121-3</strain>
    </source>
</reference>
<dbReference type="GO" id="GO:0019867">
    <property type="term" value="C:outer membrane"/>
    <property type="evidence" value="ECO:0007669"/>
    <property type="project" value="InterPro"/>
</dbReference>
<name>A0AAP6ZPK5_9VIBR</name>
<dbReference type="EMBL" id="VTXP01000008">
    <property type="protein sequence ID" value="NOJ24276.1"/>
    <property type="molecule type" value="Genomic_DNA"/>
</dbReference>
<organism evidence="2 3">
    <name type="scientific">Vibrio coralliilyticus</name>
    <dbReference type="NCBI Taxonomy" id="190893"/>
    <lineage>
        <taxon>Bacteria</taxon>
        <taxon>Pseudomonadati</taxon>
        <taxon>Pseudomonadota</taxon>
        <taxon>Gammaproteobacteria</taxon>
        <taxon>Vibrionales</taxon>
        <taxon>Vibrionaceae</taxon>
        <taxon>Vibrio</taxon>
    </lineage>
</organism>
<sequence length="383" mass="43110">MGGEPHRTIQSLGYMRTPMKIPSEPITSYRTLDVSHSTLSDDKFNKNGLEEVGITFRGDVKGTKKKKKAPKRGMSLSVQDALFHVQKKEQAALITQHYSALGKREGKTLTQHASRLRHHLTKGGTVEEFLKDHEPVMAYLIAAHGLVLGDKRDRPLFTGVTELLHQQHEQEITSGLNTAFAFAEFSSDPDIKKKIRSIYFDSMIMKSSLHELFEQLLSLSELGQLSFELGIKSVQRGLADDLHSEVSSTNKSVLGTLLSHLKQTSTIMGLVNNVTQFRNRLLAAGVAVHPKAVDICKDLIRVTLNPMYSRDIHRIVERSITMKEGGVALFLDGYLKLIKELPISLWKEQRIRATTLMMMTSMLESLYADELKLPHNEGRVRRI</sequence>
<feature type="domain" description="Hypersensitivity response secretion-like HrpJ" evidence="1">
    <location>
        <begin position="86"/>
        <end position="218"/>
    </location>
</feature>
<accession>A0AAP6ZPK5</accession>
<dbReference type="InterPro" id="IPR010812">
    <property type="entry name" value="HrpJ-like"/>
</dbReference>
<dbReference type="AlphaFoldDB" id="A0AAP6ZPK5"/>
<dbReference type="Pfam" id="PF07201">
    <property type="entry name" value="HrpJ"/>
    <property type="match status" value="1"/>
</dbReference>
<protein>
    <recommendedName>
        <fullName evidence="1">Hypersensitivity response secretion-like HrpJ domain-containing protein</fullName>
    </recommendedName>
</protein>
<gene>
    <name evidence="2" type="ORF">F0238_16200</name>
</gene>
<comment type="caution">
    <text evidence="2">The sequence shown here is derived from an EMBL/GenBank/DDBJ whole genome shotgun (WGS) entry which is preliminary data.</text>
</comment>